<evidence type="ECO:0000313" key="2">
    <source>
        <dbReference type="Proteomes" id="UP000250235"/>
    </source>
</evidence>
<dbReference type="AlphaFoldDB" id="A0A2Z7BAD6"/>
<name>A0A2Z7BAD6_9LAMI</name>
<protein>
    <submittedName>
        <fullName evidence="1">Pentatricopeptide repeat-containing protein-like</fullName>
    </submittedName>
</protein>
<accession>A0A2Z7BAD6</accession>
<keyword evidence="2" id="KW-1185">Reference proteome</keyword>
<proteinExistence type="predicted"/>
<organism evidence="1 2">
    <name type="scientific">Dorcoceras hygrometricum</name>
    <dbReference type="NCBI Taxonomy" id="472368"/>
    <lineage>
        <taxon>Eukaryota</taxon>
        <taxon>Viridiplantae</taxon>
        <taxon>Streptophyta</taxon>
        <taxon>Embryophyta</taxon>
        <taxon>Tracheophyta</taxon>
        <taxon>Spermatophyta</taxon>
        <taxon>Magnoliopsida</taxon>
        <taxon>eudicotyledons</taxon>
        <taxon>Gunneridae</taxon>
        <taxon>Pentapetalae</taxon>
        <taxon>asterids</taxon>
        <taxon>lamiids</taxon>
        <taxon>Lamiales</taxon>
        <taxon>Gesneriaceae</taxon>
        <taxon>Didymocarpoideae</taxon>
        <taxon>Trichosporeae</taxon>
        <taxon>Loxocarpinae</taxon>
        <taxon>Dorcoceras</taxon>
    </lineage>
</organism>
<evidence type="ECO:0000313" key="1">
    <source>
        <dbReference type="EMBL" id="KZV31252.1"/>
    </source>
</evidence>
<dbReference type="Proteomes" id="UP000250235">
    <property type="component" value="Unassembled WGS sequence"/>
</dbReference>
<sequence length="177" mass="19594">MGELLGSSRTSDTDVAPLDLVGQVHDVARVFEECPNHDLSSYTSMVATYSQSGTVNSVGQQSNSQLISGKVNSALSIPRQITRTDQITCGKPSIEFKAVTADLLTPCFYTYKYLAMASDYPHSFRKFSVKTPVSSHVETLHKLYSSAVRSSPDFVHQIWPEPNTVLHLEPRKLQETN</sequence>
<gene>
    <name evidence="1" type="ORF">F511_13046</name>
</gene>
<dbReference type="EMBL" id="KV007597">
    <property type="protein sequence ID" value="KZV31252.1"/>
    <property type="molecule type" value="Genomic_DNA"/>
</dbReference>
<reference evidence="1 2" key="1">
    <citation type="journal article" date="2015" name="Proc. Natl. Acad. Sci. U.S.A.">
        <title>The resurrection genome of Boea hygrometrica: A blueprint for survival of dehydration.</title>
        <authorList>
            <person name="Xiao L."/>
            <person name="Yang G."/>
            <person name="Zhang L."/>
            <person name="Yang X."/>
            <person name="Zhao S."/>
            <person name="Ji Z."/>
            <person name="Zhou Q."/>
            <person name="Hu M."/>
            <person name="Wang Y."/>
            <person name="Chen M."/>
            <person name="Xu Y."/>
            <person name="Jin H."/>
            <person name="Xiao X."/>
            <person name="Hu G."/>
            <person name="Bao F."/>
            <person name="Hu Y."/>
            <person name="Wan P."/>
            <person name="Li L."/>
            <person name="Deng X."/>
            <person name="Kuang T."/>
            <person name="Xiang C."/>
            <person name="Zhu J.K."/>
            <person name="Oliver M.J."/>
            <person name="He Y."/>
        </authorList>
    </citation>
    <scope>NUCLEOTIDE SEQUENCE [LARGE SCALE GENOMIC DNA]</scope>
    <source>
        <strain evidence="2">cv. XS01</strain>
    </source>
</reference>